<proteinExistence type="predicted"/>
<dbReference type="SUPFAM" id="SSF158472">
    <property type="entry name" value="HAMP domain-like"/>
    <property type="match status" value="1"/>
</dbReference>
<protein>
    <recommendedName>
        <fullName evidence="8">HAMP domain-containing protein</fullName>
    </recommendedName>
</protein>
<comment type="caution">
    <text evidence="9">The sequence shown here is derived from an EMBL/GenBank/DDBJ whole genome shotgun (WGS) entry which is preliminary data.</text>
</comment>
<evidence type="ECO:0000256" key="6">
    <source>
        <dbReference type="ARBA" id="ARBA00023136"/>
    </source>
</evidence>
<dbReference type="Gene3D" id="6.10.340.10">
    <property type="match status" value="1"/>
</dbReference>
<reference evidence="9 10" key="1">
    <citation type="submission" date="2018-06" db="EMBL/GenBank/DDBJ databases">
        <title>Paenibacillus imtechensis sp. nov.</title>
        <authorList>
            <person name="Pinnaka A.K."/>
            <person name="Singh H."/>
            <person name="Kaur M."/>
        </authorList>
    </citation>
    <scope>NUCLEOTIDE SEQUENCE [LARGE SCALE GENOMIC DNA]</scope>
    <source>
        <strain evidence="9 10">SMB1</strain>
    </source>
</reference>
<keyword evidence="3" id="KW-0597">Phosphoprotein</keyword>
<evidence type="ECO:0000256" key="1">
    <source>
        <dbReference type="ARBA" id="ARBA00004651"/>
    </source>
</evidence>
<name>A0A2W1L949_9BACL</name>
<evidence type="ECO:0000259" key="8">
    <source>
        <dbReference type="PROSITE" id="PS50885"/>
    </source>
</evidence>
<gene>
    <name evidence="9" type="ORF">DNH61_12100</name>
</gene>
<dbReference type="EMBL" id="QKRB01000044">
    <property type="protein sequence ID" value="PZD95289.1"/>
    <property type="molecule type" value="Genomic_DNA"/>
</dbReference>
<feature type="transmembrane region" description="Helical" evidence="7">
    <location>
        <begin position="297"/>
        <end position="315"/>
    </location>
</feature>
<dbReference type="PANTHER" id="PTHR34220:SF7">
    <property type="entry name" value="SENSOR HISTIDINE KINASE YPDA"/>
    <property type="match status" value="1"/>
</dbReference>
<keyword evidence="2" id="KW-1003">Cell membrane</keyword>
<feature type="domain" description="HAMP" evidence="8">
    <location>
        <begin position="318"/>
        <end position="370"/>
    </location>
</feature>
<evidence type="ECO:0000256" key="7">
    <source>
        <dbReference type="SAM" id="Phobius"/>
    </source>
</evidence>
<organism evidence="9 10">
    <name type="scientific">Paenibacillus sambharensis</name>
    <dbReference type="NCBI Taxonomy" id="1803190"/>
    <lineage>
        <taxon>Bacteria</taxon>
        <taxon>Bacillati</taxon>
        <taxon>Bacillota</taxon>
        <taxon>Bacilli</taxon>
        <taxon>Bacillales</taxon>
        <taxon>Paenibacillaceae</taxon>
        <taxon>Paenibacillus</taxon>
    </lineage>
</organism>
<dbReference type="AlphaFoldDB" id="A0A2W1L949"/>
<dbReference type="Pfam" id="PF02518">
    <property type="entry name" value="HATPase_c"/>
    <property type="match status" value="1"/>
</dbReference>
<evidence type="ECO:0000256" key="5">
    <source>
        <dbReference type="ARBA" id="ARBA00022777"/>
    </source>
</evidence>
<dbReference type="Pfam" id="PF00672">
    <property type="entry name" value="HAMP"/>
    <property type="match status" value="1"/>
</dbReference>
<dbReference type="Proteomes" id="UP000249522">
    <property type="component" value="Unassembled WGS sequence"/>
</dbReference>
<keyword evidence="10" id="KW-1185">Reference proteome</keyword>
<evidence type="ECO:0000256" key="4">
    <source>
        <dbReference type="ARBA" id="ARBA00022679"/>
    </source>
</evidence>
<dbReference type="OrthoDB" id="9809348at2"/>
<dbReference type="InterPro" id="IPR003594">
    <property type="entry name" value="HATPase_dom"/>
</dbReference>
<dbReference type="Pfam" id="PF06580">
    <property type="entry name" value="His_kinase"/>
    <property type="match status" value="1"/>
</dbReference>
<dbReference type="InterPro" id="IPR036890">
    <property type="entry name" value="HATPase_C_sf"/>
</dbReference>
<dbReference type="SMART" id="SM00387">
    <property type="entry name" value="HATPase_c"/>
    <property type="match status" value="1"/>
</dbReference>
<dbReference type="SMART" id="SM00304">
    <property type="entry name" value="HAMP"/>
    <property type="match status" value="1"/>
</dbReference>
<keyword evidence="7" id="KW-1133">Transmembrane helix</keyword>
<dbReference type="GO" id="GO:0000155">
    <property type="term" value="F:phosphorelay sensor kinase activity"/>
    <property type="evidence" value="ECO:0007669"/>
    <property type="project" value="InterPro"/>
</dbReference>
<dbReference type="PROSITE" id="PS50885">
    <property type="entry name" value="HAMP"/>
    <property type="match status" value="1"/>
</dbReference>
<keyword evidence="4" id="KW-0808">Transferase</keyword>
<dbReference type="PANTHER" id="PTHR34220">
    <property type="entry name" value="SENSOR HISTIDINE KINASE YPDA"/>
    <property type="match status" value="1"/>
</dbReference>
<evidence type="ECO:0000313" key="9">
    <source>
        <dbReference type="EMBL" id="PZD95289.1"/>
    </source>
</evidence>
<dbReference type="GO" id="GO:0005886">
    <property type="term" value="C:plasma membrane"/>
    <property type="evidence" value="ECO:0007669"/>
    <property type="project" value="UniProtKB-SubCell"/>
</dbReference>
<evidence type="ECO:0000313" key="10">
    <source>
        <dbReference type="Proteomes" id="UP000249522"/>
    </source>
</evidence>
<accession>A0A2W1L949</accession>
<evidence type="ECO:0000256" key="3">
    <source>
        <dbReference type="ARBA" id="ARBA00022553"/>
    </source>
</evidence>
<evidence type="ECO:0000256" key="2">
    <source>
        <dbReference type="ARBA" id="ARBA00022475"/>
    </source>
</evidence>
<dbReference type="InterPro" id="IPR010559">
    <property type="entry name" value="Sig_transdc_His_kin_internal"/>
</dbReference>
<dbReference type="Gene3D" id="3.30.565.10">
    <property type="entry name" value="Histidine kinase-like ATPase, C-terminal domain"/>
    <property type="match status" value="1"/>
</dbReference>
<dbReference type="CDD" id="cd06225">
    <property type="entry name" value="HAMP"/>
    <property type="match status" value="1"/>
</dbReference>
<feature type="transmembrane region" description="Helical" evidence="7">
    <location>
        <begin position="37"/>
        <end position="56"/>
    </location>
</feature>
<keyword evidence="6 7" id="KW-0472">Membrane</keyword>
<comment type="subcellular location">
    <subcellularLocation>
        <location evidence="1">Cell membrane</location>
        <topology evidence="1">Multi-pass membrane protein</topology>
    </subcellularLocation>
</comment>
<keyword evidence="7" id="KW-0812">Transmembrane</keyword>
<dbReference type="InterPro" id="IPR050640">
    <property type="entry name" value="Bact_2-comp_sensor_kinase"/>
</dbReference>
<dbReference type="InterPro" id="IPR003660">
    <property type="entry name" value="HAMP_dom"/>
</dbReference>
<dbReference type="SUPFAM" id="SSF55874">
    <property type="entry name" value="ATPase domain of HSP90 chaperone/DNA topoisomerase II/histidine kinase"/>
    <property type="match status" value="1"/>
</dbReference>
<sequence length="595" mass="68044">MGGPRAALSLQYAAALSGHKHQEEPAMLNRLSIFQKLFYFLLLMVGIFVIAFWSIYNLNVKDIQLEMSRNKMNDVRLMASQLSTQFEQVLMNTITLSQDSSIRDYPYILKFGDKYSRYEGKLSIIDKLAINAASTSWNNRVTLYYTDEQELVSSANSPSIAPLDLSASKVNEWTVRMDEGGGGYYSYIMKTHISELLIEVSVSLENLKKMMEPYNSGTPLLYDAGQSVFIRKESRFLEDAYPKIASEISGESGSFLFQDQGTEYLVHYMKCAMLDLYFLDFHPRSQFIRPISRNNQYFIYAVLIVVAGVIFYTLLLRRQVQKPVNVLRRAINRFDRGDLSSRVATLHAHEFRMLGNSFNRMAENTQRLIEQVLFYELEVKEAKLKQYQAQINPHFLFNCLNYIQSKASVKDHQAVTAMTLHLGSYCRYIQKIELIDSTLLEEITFVEHFLSIIQLRKREISFDIHIPEHMYGYRVPRMILQPLVENCIKHGIEPGMEQGVVTITAEETDNGLQIIVKDNGAGMTEGRLLAVRRHMNDFIHQDETLGTGIRNVNQRIRLYFGKSSGLAVESMPSGGTCYRIHIDNGEDNNAANSAG</sequence>
<keyword evidence="5" id="KW-0418">Kinase</keyword>